<dbReference type="InterPro" id="IPR044068">
    <property type="entry name" value="CB"/>
</dbReference>
<evidence type="ECO:0000313" key="4">
    <source>
        <dbReference type="EMBL" id="GGF99099.1"/>
    </source>
</evidence>
<keyword evidence="1 2" id="KW-0238">DNA-binding</keyword>
<accession>A0A917CTI3</accession>
<dbReference type="GO" id="GO:0003677">
    <property type="term" value="F:DNA binding"/>
    <property type="evidence" value="ECO:0007669"/>
    <property type="project" value="UniProtKB-UniRule"/>
</dbReference>
<evidence type="ECO:0000313" key="5">
    <source>
        <dbReference type="Proteomes" id="UP000637643"/>
    </source>
</evidence>
<sequence>MILSELWLHYEADKRIEGFSPNTLNAYALQLRMLVTYLGNIDISEVTLNLLKEYLAKQSDRLKPSSQGPKWIKQIPKFLMEEDVIHLKISCQILRETGRVQSKEKITSPLSVN</sequence>
<dbReference type="AlphaFoldDB" id="A0A917CTI3"/>
<dbReference type="EMBL" id="BMKR01000028">
    <property type="protein sequence ID" value="GGF99099.1"/>
    <property type="molecule type" value="Genomic_DNA"/>
</dbReference>
<feature type="domain" description="Core-binding (CB)" evidence="3">
    <location>
        <begin position="1"/>
        <end position="113"/>
    </location>
</feature>
<protein>
    <recommendedName>
        <fullName evidence="3">Core-binding (CB) domain-containing protein</fullName>
    </recommendedName>
</protein>
<dbReference type="InterPro" id="IPR011010">
    <property type="entry name" value="DNA_brk_join_enz"/>
</dbReference>
<dbReference type="InterPro" id="IPR010998">
    <property type="entry name" value="Integrase_recombinase_N"/>
</dbReference>
<reference evidence="4" key="2">
    <citation type="submission" date="2020-09" db="EMBL/GenBank/DDBJ databases">
        <authorList>
            <person name="Sun Q."/>
            <person name="Zhou Y."/>
        </authorList>
    </citation>
    <scope>NUCLEOTIDE SEQUENCE</scope>
    <source>
        <strain evidence="4">CGMCC 1.16134</strain>
    </source>
</reference>
<gene>
    <name evidence="4" type="ORF">GCM10010912_49810</name>
</gene>
<dbReference type="SUPFAM" id="SSF56349">
    <property type="entry name" value="DNA breaking-rejoining enzymes"/>
    <property type="match status" value="1"/>
</dbReference>
<dbReference type="PROSITE" id="PS51900">
    <property type="entry name" value="CB"/>
    <property type="match status" value="1"/>
</dbReference>
<name>A0A917CTI3_9BACL</name>
<proteinExistence type="predicted"/>
<comment type="caution">
    <text evidence="4">The sequence shown here is derived from an EMBL/GenBank/DDBJ whole genome shotgun (WGS) entry which is preliminary data.</text>
</comment>
<keyword evidence="5" id="KW-1185">Reference proteome</keyword>
<evidence type="ECO:0000256" key="1">
    <source>
        <dbReference type="ARBA" id="ARBA00023125"/>
    </source>
</evidence>
<dbReference type="Gene3D" id="1.10.150.130">
    <property type="match status" value="1"/>
</dbReference>
<evidence type="ECO:0000256" key="2">
    <source>
        <dbReference type="PROSITE-ProRule" id="PRU01248"/>
    </source>
</evidence>
<organism evidence="4 5">
    <name type="scientific">Paenibacillus albidus</name>
    <dbReference type="NCBI Taxonomy" id="2041023"/>
    <lineage>
        <taxon>Bacteria</taxon>
        <taxon>Bacillati</taxon>
        <taxon>Bacillota</taxon>
        <taxon>Bacilli</taxon>
        <taxon>Bacillales</taxon>
        <taxon>Paenibacillaceae</taxon>
        <taxon>Paenibacillus</taxon>
    </lineage>
</organism>
<dbReference type="Proteomes" id="UP000637643">
    <property type="component" value="Unassembled WGS sequence"/>
</dbReference>
<evidence type="ECO:0000259" key="3">
    <source>
        <dbReference type="PROSITE" id="PS51900"/>
    </source>
</evidence>
<reference evidence="4" key="1">
    <citation type="journal article" date="2014" name="Int. J. Syst. Evol. Microbiol.">
        <title>Complete genome sequence of Corynebacterium casei LMG S-19264T (=DSM 44701T), isolated from a smear-ripened cheese.</title>
        <authorList>
            <consortium name="US DOE Joint Genome Institute (JGI-PGF)"/>
            <person name="Walter F."/>
            <person name="Albersmeier A."/>
            <person name="Kalinowski J."/>
            <person name="Ruckert C."/>
        </authorList>
    </citation>
    <scope>NUCLEOTIDE SEQUENCE</scope>
    <source>
        <strain evidence="4">CGMCC 1.16134</strain>
    </source>
</reference>
<dbReference type="RefSeq" id="WP_308424252.1">
    <property type="nucleotide sequence ID" value="NZ_BMKR01000028.1"/>
</dbReference>